<sequence>MKKALLAVCLSVGISSLAFSQTNEKQQETLMLPEKVYDFGKISQGRPVTHEFYFTNNSSDTLHLDNVQASCGCTTPVWKKDPVLPNNTSKITVGYNAAAEGPFEKTVTIFYNGNKTSAIKIKGEVTKAPVGSAPANNSIQLLKQ</sequence>
<dbReference type="PANTHER" id="PTHR37833:SF1">
    <property type="entry name" value="SIGNAL PEPTIDE PROTEIN"/>
    <property type="match status" value="1"/>
</dbReference>
<dbReference type="InterPro" id="IPR011467">
    <property type="entry name" value="DUF1573"/>
</dbReference>
<keyword evidence="1" id="KW-0732">Signal</keyword>
<evidence type="ECO:0000313" key="3">
    <source>
        <dbReference type="Proteomes" id="UP000812270"/>
    </source>
</evidence>
<name>A0A9E2SBN0_9BACT</name>
<reference evidence="2" key="1">
    <citation type="submission" date="2021-06" db="EMBL/GenBank/DDBJ databases">
        <authorList>
            <person name="Huq M.A."/>
        </authorList>
    </citation>
    <scope>NUCLEOTIDE SEQUENCE</scope>
    <source>
        <strain evidence="2">MAH-26</strain>
    </source>
</reference>
<comment type="caution">
    <text evidence="2">The sequence shown here is derived from an EMBL/GenBank/DDBJ whole genome shotgun (WGS) entry which is preliminary data.</text>
</comment>
<gene>
    <name evidence="2" type="ORF">KTO63_07335</name>
</gene>
<dbReference type="EMBL" id="JAHSPG010000003">
    <property type="protein sequence ID" value="MBV4356950.1"/>
    <property type="molecule type" value="Genomic_DNA"/>
</dbReference>
<proteinExistence type="predicted"/>
<dbReference type="RefSeq" id="WP_217790580.1">
    <property type="nucleotide sequence ID" value="NZ_JAHSPG010000003.1"/>
</dbReference>
<dbReference type="PANTHER" id="PTHR37833">
    <property type="entry name" value="LIPOPROTEIN-RELATED"/>
    <property type="match status" value="1"/>
</dbReference>
<feature type="signal peptide" evidence="1">
    <location>
        <begin position="1"/>
        <end position="20"/>
    </location>
</feature>
<accession>A0A9E2SBN0</accession>
<protein>
    <submittedName>
        <fullName evidence="2">DUF1573 domain-containing protein</fullName>
    </submittedName>
</protein>
<keyword evidence="3" id="KW-1185">Reference proteome</keyword>
<dbReference type="Pfam" id="PF07610">
    <property type="entry name" value="DUF1573"/>
    <property type="match status" value="1"/>
</dbReference>
<evidence type="ECO:0000256" key="1">
    <source>
        <dbReference type="SAM" id="SignalP"/>
    </source>
</evidence>
<organism evidence="2 3">
    <name type="scientific">Pinibacter aurantiacus</name>
    <dbReference type="NCBI Taxonomy" id="2851599"/>
    <lineage>
        <taxon>Bacteria</taxon>
        <taxon>Pseudomonadati</taxon>
        <taxon>Bacteroidota</taxon>
        <taxon>Chitinophagia</taxon>
        <taxon>Chitinophagales</taxon>
        <taxon>Chitinophagaceae</taxon>
        <taxon>Pinibacter</taxon>
    </lineage>
</organism>
<feature type="chain" id="PRO_5039128500" evidence="1">
    <location>
        <begin position="21"/>
        <end position="144"/>
    </location>
</feature>
<evidence type="ECO:0000313" key="2">
    <source>
        <dbReference type="EMBL" id="MBV4356950.1"/>
    </source>
</evidence>
<dbReference type="Proteomes" id="UP000812270">
    <property type="component" value="Unassembled WGS sequence"/>
</dbReference>
<dbReference type="AlphaFoldDB" id="A0A9E2SBN0"/>